<proteinExistence type="predicted"/>
<comment type="caution">
    <text evidence="1">The sequence shown here is derived from an EMBL/GenBank/DDBJ whole genome shotgun (WGS) entry which is preliminary data.</text>
</comment>
<evidence type="ECO:0000313" key="1">
    <source>
        <dbReference type="EMBL" id="KAK3611516.1"/>
    </source>
</evidence>
<gene>
    <name evidence="1" type="ORF">CHS0354_016448</name>
</gene>
<reference evidence="1" key="1">
    <citation type="journal article" date="2021" name="Genome Biol. Evol.">
        <title>A High-Quality Reference Genome for a Parasitic Bivalve with Doubly Uniparental Inheritance (Bivalvia: Unionida).</title>
        <authorList>
            <person name="Smith C.H."/>
        </authorList>
    </citation>
    <scope>NUCLEOTIDE SEQUENCE</scope>
    <source>
        <strain evidence="1">CHS0354</strain>
    </source>
</reference>
<dbReference type="AlphaFoldDB" id="A0AAE0TJP3"/>
<evidence type="ECO:0000313" key="2">
    <source>
        <dbReference type="Proteomes" id="UP001195483"/>
    </source>
</evidence>
<accession>A0AAE0TJP3</accession>
<keyword evidence="2" id="KW-1185">Reference proteome</keyword>
<dbReference type="EMBL" id="JAEAOA010001015">
    <property type="protein sequence ID" value="KAK3611516.1"/>
    <property type="molecule type" value="Genomic_DNA"/>
</dbReference>
<dbReference type="Proteomes" id="UP001195483">
    <property type="component" value="Unassembled WGS sequence"/>
</dbReference>
<sequence>MERKNTIDQKLTQNETRPPVNVILKTHEDIPRSLRIYQVCIIPSQERCQELPSDSSLMKAFVTPSMNISLKLVTKISMFLVHEV</sequence>
<name>A0AAE0TJP3_9BIVA</name>
<protein>
    <submittedName>
        <fullName evidence="1">Uncharacterized protein</fullName>
    </submittedName>
</protein>
<reference evidence="1" key="3">
    <citation type="submission" date="2023-05" db="EMBL/GenBank/DDBJ databases">
        <authorList>
            <person name="Smith C.H."/>
        </authorList>
    </citation>
    <scope>NUCLEOTIDE SEQUENCE</scope>
    <source>
        <strain evidence="1">CHS0354</strain>
        <tissue evidence="1">Mantle</tissue>
    </source>
</reference>
<organism evidence="1 2">
    <name type="scientific">Potamilus streckersoni</name>
    <dbReference type="NCBI Taxonomy" id="2493646"/>
    <lineage>
        <taxon>Eukaryota</taxon>
        <taxon>Metazoa</taxon>
        <taxon>Spiralia</taxon>
        <taxon>Lophotrochozoa</taxon>
        <taxon>Mollusca</taxon>
        <taxon>Bivalvia</taxon>
        <taxon>Autobranchia</taxon>
        <taxon>Heteroconchia</taxon>
        <taxon>Palaeoheterodonta</taxon>
        <taxon>Unionida</taxon>
        <taxon>Unionoidea</taxon>
        <taxon>Unionidae</taxon>
        <taxon>Ambleminae</taxon>
        <taxon>Lampsilini</taxon>
        <taxon>Potamilus</taxon>
    </lineage>
</organism>
<reference evidence="1" key="2">
    <citation type="journal article" date="2021" name="Genome Biol. Evol.">
        <title>Developing a high-quality reference genome for a parasitic bivalve with doubly uniparental inheritance (Bivalvia: Unionida).</title>
        <authorList>
            <person name="Smith C.H."/>
        </authorList>
    </citation>
    <scope>NUCLEOTIDE SEQUENCE</scope>
    <source>
        <strain evidence="1">CHS0354</strain>
        <tissue evidence="1">Mantle</tissue>
    </source>
</reference>